<dbReference type="Proteomes" id="UP000887578">
    <property type="component" value="Unplaced"/>
</dbReference>
<proteinExistence type="predicted"/>
<accession>A0A914PAU6</accession>
<protein>
    <submittedName>
        <fullName evidence="3">Uncharacterized protein</fullName>
    </submittedName>
</protein>
<keyword evidence="2" id="KW-1185">Reference proteome</keyword>
<feature type="region of interest" description="Disordered" evidence="1">
    <location>
        <begin position="1"/>
        <end position="59"/>
    </location>
</feature>
<feature type="compositionally biased region" description="Basic and acidic residues" evidence="1">
    <location>
        <begin position="1"/>
        <end position="10"/>
    </location>
</feature>
<name>A0A914PAU6_9BILA</name>
<feature type="region of interest" description="Disordered" evidence="1">
    <location>
        <begin position="73"/>
        <end position="97"/>
    </location>
</feature>
<feature type="compositionally biased region" description="Polar residues" evidence="1">
    <location>
        <begin position="12"/>
        <end position="25"/>
    </location>
</feature>
<evidence type="ECO:0000256" key="1">
    <source>
        <dbReference type="SAM" id="MobiDB-lite"/>
    </source>
</evidence>
<organism evidence="2 3">
    <name type="scientific">Panagrolaimus davidi</name>
    <dbReference type="NCBI Taxonomy" id="227884"/>
    <lineage>
        <taxon>Eukaryota</taxon>
        <taxon>Metazoa</taxon>
        <taxon>Ecdysozoa</taxon>
        <taxon>Nematoda</taxon>
        <taxon>Chromadorea</taxon>
        <taxon>Rhabditida</taxon>
        <taxon>Tylenchina</taxon>
        <taxon>Panagrolaimomorpha</taxon>
        <taxon>Panagrolaimoidea</taxon>
        <taxon>Panagrolaimidae</taxon>
        <taxon>Panagrolaimus</taxon>
    </lineage>
</organism>
<dbReference type="WBParaSite" id="PDA_v2.g14680.t1">
    <property type="protein sequence ID" value="PDA_v2.g14680.t1"/>
    <property type="gene ID" value="PDA_v2.g14680"/>
</dbReference>
<dbReference type="AlphaFoldDB" id="A0A914PAU6"/>
<reference evidence="3" key="1">
    <citation type="submission" date="2022-11" db="UniProtKB">
        <authorList>
            <consortium name="WormBaseParasite"/>
        </authorList>
    </citation>
    <scope>IDENTIFICATION</scope>
</reference>
<sequence>MGIKNSRPERTPLQSDTAINRSTETSTRHTHELPPPYDPPPPFPGPVIPTEGSLPGRSAWVSPHTRGFYNAFQESSNVPTGVPPPEYSPVNFDKRNQ</sequence>
<evidence type="ECO:0000313" key="2">
    <source>
        <dbReference type="Proteomes" id="UP000887578"/>
    </source>
</evidence>
<evidence type="ECO:0000313" key="3">
    <source>
        <dbReference type="WBParaSite" id="PDA_v2.g14680.t1"/>
    </source>
</evidence>
<feature type="compositionally biased region" description="Pro residues" evidence="1">
    <location>
        <begin position="33"/>
        <end position="47"/>
    </location>
</feature>